<dbReference type="SUPFAM" id="SSF46689">
    <property type="entry name" value="Homeodomain-like"/>
    <property type="match status" value="1"/>
</dbReference>
<evidence type="ECO:0000256" key="2">
    <source>
        <dbReference type="PROSITE-ProRule" id="PRU00335"/>
    </source>
</evidence>
<gene>
    <name evidence="5" type="primary">nicS</name>
    <name evidence="5" type="ORF">MPOCJGCO_1676</name>
</gene>
<dbReference type="PROSITE" id="PS50977">
    <property type="entry name" value="HTH_TETR_2"/>
    <property type="match status" value="1"/>
</dbReference>
<dbReference type="EMBL" id="BPRB01000085">
    <property type="protein sequence ID" value="GJE59580.1"/>
    <property type="molecule type" value="Genomic_DNA"/>
</dbReference>
<keyword evidence="1 2" id="KW-0238">DNA-binding</keyword>
<evidence type="ECO:0000313" key="6">
    <source>
        <dbReference type="Proteomes" id="UP001055057"/>
    </source>
</evidence>
<accession>A0ABQ4U0D5</accession>
<dbReference type="Pfam" id="PF17938">
    <property type="entry name" value="TetR_C_29"/>
    <property type="match status" value="1"/>
</dbReference>
<evidence type="ECO:0000259" key="4">
    <source>
        <dbReference type="PROSITE" id="PS50977"/>
    </source>
</evidence>
<proteinExistence type="predicted"/>
<dbReference type="Gene3D" id="1.10.357.10">
    <property type="entry name" value="Tetracycline Repressor, domain 2"/>
    <property type="match status" value="1"/>
</dbReference>
<dbReference type="PANTHER" id="PTHR30328:SF54">
    <property type="entry name" value="HTH-TYPE TRANSCRIPTIONAL REPRESSOR SCO4008"/>
    <property type="match status" value="1"/>
</dbReference>
<dbReference type="RefSeq" id="WP_238182153.1">
    <property type="nucleotide sequence ID" value="NZ_BPRB01000085.1"/>
</dbReference>
<feature type="DNA-binding region" description="H-T-H motif" evidence="2">
    <location>
        <begin position="48"/>
        <end position="67"/>
    </location>
</feature>
<name>A0ABQ4U0D5_9HYPH</name>
<dbReference type="InterPro" id="IPR041474">
    <property type="entry name" value="NicS_C"/>
</dbReference>
<sequence length="224" mass="24948">MSSETDEPVIGQARRRPRSRVNDPERTRTDILAVATEEFAAHGLSGARVDAIAERTRTSKRMIYYYFGGKEGLYLAVLERAYSEIRALEASIDLDALDPEAAIRALVETTFDYDETHPDFVRLVGIENIHRAEHIAASAVIRELNVTIIGAITAILRRGQAAGRFRAGIDPIDLHMLISAFCFFRVANRHTFGAIFAVDLAEPATRERHRRLIGDAVIRYLAAG</sequence>
<dbReference type="Proteomes" id="UP001055057">
    <property type="component" value="Unassembled WGS sequence"/>
</dbReference>
<evidence type="ECO:0000313" key="5">
    <source>
        <dbReference type="EMBL" id="GJE59580.1"/>
    </source>
</evidence>
<comment type="caution">
    <text evidence="5">The sequence shown here is derived from an EMBL/GenBank/DDBJ whole genome shotgun (WGS) entry which is preliminary data.</text>
</comment>
<protein>
    <submittedName>
        <fullName evidence="5">HTH-type transcriptional repressor NicS</fullName>
    </submittedName>
</protein>
<dbReference type="InterPro" id="IPR050109">
    <property type="entry name" value="HTH-type_TetR-like_transc_reg"/>
</dbReference>
<reference evidence="5" key="2">
    <citation type="submission" date="2021-08" db="EMBL/GenBank/DDBJ databases">
        <authorList>
            <person name="Tani A."/>
            <person name="Ola A."/>
            <person name="Ogura Y."/>
            <person name="Katsura K."/>
            <person name="Hayashi T."/>
        </authorList>
    </citation>
    <scope>NUCLEOTIDE SEQUENCE</scope>
    <source>
        <strain evidence="5">DSM 23632</strain>
    </source>
</reference>
<organism evidence="5 6">
    <name type="scientific">Methylobacterium trifolii</name>
    <dbReference type="NCBI Taxonomy" id="1003092"/>
    <lineage>
        <taxon>Bacteria</taxon>
        <taxon>Pseudomonadati</taxon>
        <taxon>Pseudomonadota</taxon>
        <taxon>Alphaproteobacteria</taxon>
        <taxon>Hyphomicrobiales</taxon>
        <taxon>Methylobacteriaceae</taxon>
        <taxon>Methylobacterium</taxon>
    </lineage>
</organism>
<dbReference type="Pfam" id="PF00440">
    <property type="entry name" value="TetR_N"/>
    <property type="match status" value="1"/>
</dbReference>
<evidence type="ECO:0000256" key="3">
    <source>
        <dbReference type="SAM" id="MobiDB-lite"/>
    </source>
</evidence>
<dbReference type="PANTHER" id="PTHR30328">
    <property type="entry name" value="TRANSCRIPTIONAL REPRESSOR"/>
    <property type="match status" value="1"/>
</dbReference>
<reference evidence="5" key="1">
    <citation type="journal article" date="2021" name="Front. Microbiol.">
        <title>Comprehensive Comparative Genomics and Phenotyping of Methylobacterium Species.</title>
        <authorList>
            <person name="Alessa O."/>
            <person name="Ogura Y."/>
            <person name="Fujitani Y."/>
            <person name="Takami H."/>
            <person name="Hayashi T."/>
            <person name="Sahin N."/>
            <person name="Tani A."/>
        </authorList>
    </citation>
    <scope>NUCLEOTIDE SEQUENCE</scope>
    <source>
        <strain evidence="5">DSM 23632</strain>
    </source>
</reference>
<dbReference type="InterPro" id="IPR001647">
    <property type="entry name" value="HTH_TetR"/>
</dbReference>
<feature type="domain" description="HTH tetR-type" evidence="4">
    <location>
        <begin position="25"/>
        <end position="85"/>
    </location>
</feature>
<feature type="region of interest" description="Disordered" evidence="3">
    <location>
        <begin position="1"/>
        <end position="27"/>
    </location>
</feature>
<dbReference type="InterPro" id="IPR036271">
    <property type="entry name" value="Tet_transcr_reg_TetR-rel_C_sf"/>
</dbReference>
<dbReference type="InterPro" id="IPR009057">
    <property type="entry name" value="Homeodomain-like_sf"/>
</dbReference>
<dbReference type="SUPFAM" id="SSF48498">
    <property type="entry name" value="Tetracyclin repressor-like, C-terminal domain"/>
    <property type="match status" value="1"/>
</dbReference>
<evidence type="ECO:0000256" key="1">
    <source>
        <dbReference type="ARBA" id="ARBA00023125"/>
    </source>
</evidence>
<keyword evidence="6" id="KW-1185">Reference proteome</keyword>
<dbReference type="PRINTS" id="PR00455">
    <property type="entry name" value="HTHTETR"/>
</dbReference>